<name>A0ACB8R2K6_9AGAM</name>
<protein>
    <submittedName>
        <fullName evidence="1">Uncharacterized protein</fullName>
    </submittedName>
</protein>
<reference evidence="1" key="2">
    <citation type="journal article" date="2022" name="New Phytol.">
        <title>Evolutionary transition to the ectomycorrhizal habit in the genomes of a hyperdiverse lineage of mushroom-forming fungi.</title>
        <authorList>
            <person name="Looney B."/>
            <person name="Miyauchi S."/>
            <person name="Morin E."/>
            <person name="Drula E."/>
            <person name="Courty P.E."/>
            <person name="Kohler A."/>
            <person name="Kuo A."/>
            <person name="LaButti K."/>
            <person name="Pangilinan J."/>
            <person name="Lipzen A."/>
            <person name="Riley R."/>
            <person name="Andreopoulos W."/>
            <person name="He G."/>
            <person name="Johnson J."/>
            <person name="Nolan M."/>
            <person name="Tritt A."/>
            <person name="Barry K.W."/>
            <person name="Grigoriev I.V."/>
            <person name="Nagy L.G."/>
            <person name="Hibbett D."/>
            <person name="Henrissat B."/>
            <person name="Matheny P.B."/>
            <person name="Labbe J."/>
            <person name="Martin F.M."/>
        </authorList>
    </citation>
    <scope>NUCLEOTIDE SEQUENCE</scope>
    <source>
        <strain evidence="1">FP105234-sp</strain>
    </source>
</reference>
<keyword evidence="2" id="KW-1185">Reference proteome</keyword>
<comment type="caution">
    <text evidence="1">The sequence shown here is derived from an EMBL/GenBank/DDBJ whole genome shotgun (WGS) entry which is preliminary data.</text>
</comment>
<dbReference type="EMBL" id="MU276552">
    <property type="protein sequence ID" value="KAI0038248.1"/>
    <property type="molecule type" value="Genomic_DNA"/>
</dbReference>
<accession>A0ACB8R2K6</accession>
<reference evidence="1" key="1">
    <citation type="submission" date="2021-02" db="EMBL/GenBank/DDBJ databases">
        <authorList>
            <consortium name="DOE Joint Genome Institute"/>
            <person name="Ahrendt S."/>
            <person name="Looney B.P."/>
            <person name="Miyauchi S."/>
            <person name="Morin E."/>
            <person name="Drula E."/>
            <person name="Courty P.E."/>
            <person name="Chicoki N."/>
            <person name="Fauchery L."/>
            <person name="Kohler A."/>
            <person name="Kuo A."/>
            <person name="Labutti K."/>
            <person name="Pangilinan J."/>
            <person name="Lipzen A."/>
            <person name="Riley R."/>
            <person name="Andreopoulos W."/>
            <person name="He G."/>
            <person name="Johnson J."/>
            <person name="Barry K.W."/>
            <person name="Grigoriev I.V."/>
            <person name="Nagy L."/>
            <person name="Hibbett D."/>
            <person name="Henrissat B."/>
            <person name="Matheny P.B."/>
            <person name="Labbe J."/>
            <person name="Martin F."/>
        </authorList>
    </citation>
    <scope>NUCLEOTIDE SEQUENCE</scope>
    <source>
        <strain evidence="1">FP105234-sp</strain>
    </source>
</reference>
<sequence length="488" mass="53068">MASSKRGKKAAAGKTKLRPTATQRRARRDKSQSLQDAITKVNDRLLTSAKKIAKDHSKSLCYVTSRLLMGGKLLRNRRAVNAWTVFLTDSLAEINAKRKPGDKIKMSSIPADLMQGIKDKYATLEEVDMEKLREDGAAARKKKATSARTSEVGRQKDFDATFSNLLQDVVAVQERTRCEVLVLAVRGDTMHTASPILYASPRARAWISWKFKLSLPDMGLHLEAFVVGNLGEGEFTIVGNKINDHVAWVRERIGASLLSFLQEARLIKPGEKVKMAYKNYEDTVVKRYSVELRGWPLDGDVQDPAKLTRPSLNKVIDSIKEGSCRWERLTAEELRARLALRASRPAPAAGSSAITTTDVASFPSTSAHPSTSTALLSTSLLPPTPLEAAALDALAYMSNVPNDFDLGLNGAPSFILDGAGSGGAFTPGTSYSPLATVTPYGQTPFLLDDETPPLLTEGGLQWVPESTFNATSSAPNVDLPPLTWPDST</sequence>
<organism evidence="1 2">
    <name type="scientific">Auriscalpium vulgare</name>
    <dbReference type="NCBI Taxonomy" id="40419"/>
    <lineage>
        <taxon>Eukaryota</taxon>
        <taxon>Fungi</taxon>
        <taxon>Dikarya</taxon>
        <taxon>Basidiomycota</taxon>
        <taxon>Agaricomycotina</taxon>
        <taxon>Agaricomycetes</taxon>
        <taxon>Russulales</taxon>
        <taxon>Auriscalpiaceae</taxon>
        <taxon>Auriscalpium</taxon>
    </lineage>
</organism>
<proteinExistence type="predicted"/>
<gene>
    <name evidence="1" type="ORF">FA95DRAFT_1613536</name>
</gene>
<dbReference type="Proteomes" id="UP000814033">
    <property type="component" value="Unassembled WGS sequence"/>
</dbReference>
<evidence type="ECO:0000313" key="1">
    <source>
        <dbReference type="EMBL" id="KAI0038248.1"/>
    </source>
</evidence>
<evidence type="ECO:0000313" key="2">
    <source>
        <dbReference type="Proteomes" id="UP000814033"/>
    </source>
</evidence>